<reference evidence="4 7" key="2">
    <citation type="submission" date="2016-01" db="EMBL/GenBank/DDBJ databases">
        <authorList>
            <person name="Varghese N."/>
        </authorList>
    </citation>
    <scope>NUCLEOTIDE SEQUENCE [LARGE SCALE GENOMIC DNA]</scope>
    <source>
        <strain evidence="4 7">HL-91</strain>
    </source>
</reference>
<reference evidence="5 6" key="1">
    <citation type="submission" date="2015-09" db="EMBL/GenBank/DDBJ databases">
        <title>Identification and resolution of microdiversity through metagenomic sequencing of parallel consortia.</title>
        <authorList>
            <person name="Nelson W.C."/>
            <person name="Romine M.F."/>
            <person name="Lindemann S.R."/>
        </authorList>
    </citation>
    <scope>NUCLEOTIDE SEQUENCE [LARGE SCALE GENOMIC DNA]</scope>
    <source>
        <strain evidence="5">HL-91</strain>
    </source>
</reference>
<gene>
    <name evidence="5" type="primary">uxuB</name>
    <name evidence="4" type="ORF">Ga0058931_0773</name>
    <name evidence="5" type="ORF">HLUCCA05_10725</name>
</gene>
<dbReference type="InterPro" id="IPR013328">
    <property type="entry name" value="6PGD_dom2"/>
</dbReference>
<dbReference type="Gene3D" id="1.10.1040.10">
    <property type="entry name" value="N-(1-d-carboxylethyl)-l-norvaline Dehydrogenase, domain 2"/>
    <property type="match status" value="1"/>
</dbReference>
<dbReference type="STRING" id="1666912.Ga0058931_0773"/>
<accession>A0A0P7WPV0</accession>
<dbReference type="Proteomes" id="UP000182045">
    <property type="component" value="Unassembled WGS sequence"/>
</dbReference>
<evidence type="ECO:0000259" key="2">
    <source>
        <dbReference type="Pfam" id="PF01232"/>
    </source>
</evidence>
<dbReference type="PATRIC" id="fig|1666912.4.peg.2328"/>
<evidence type="ECO:0000313" key="6">
    <source>
        <dbReference type="Proteomes" id="UP000050413"/>
    </source>
</evidence>
<dbReference type="InterPro" id="IPR013118">
    <property type="entry name" value="Mannitol_DH_C"/>
</dbReference>
<dbReference type="InterPro" id="IPR036291">
    <property type="entry name" value="NAD(P)-bd_dom_sf"/>
</dbReference>
<dbReference type="AlphaFoldDB" id="A0A0P7WPV0"/>
<dbReference type="SUPFAM" id="SSF48179">
    <property type="entry name" value="6-phosphogluconate dehydrogenase C-terminal domain-like"/>
    <property type="match status" value="1"/>
</dbReference>
<dbReference type="OrthoDB" id="271711at2"/>
<feature type="domain" description="Mannitol dehydrogenase N-terminal" evidence="2">
    <location>
        <begin position="12"/>
        <end position="257"/>
    </location>
</feature>
<feature type="domain" description="Mannitol dehydrogenase C-terminal" evidence="3">
    <location>
        <begin position="267"/>
        <end position="460"/>
    </location>
</feature>
<evidence type="ECO:0000313" key="5">
    <source>
        <dbReference type="EMBL" id="KPP92860.1"/>
    </source>
</evidence>
<keyword evidence="1" id="KW-0560">Oxidoreductase</keyword>
<dbReference type="PANTHER" id="PTHR43362">
    <property type="entry name" value="MANNITOL DEHYDROGENASE DSF1-RELATED"/>
    <property type="match status" value="1"/>
</dbReference>
<dbReference type="PANTHER" id="PTHR43362:SF1">
    <property type="entry name" value="MANNITOL DEHYDROGENASE 2-RELATED"/>
    <property type="match status" value="1"/>
</dbReference>
<dbReference type="GO" id="GO:0016616">
    <property type="term" value="F:oxidoreductase activity, acting on the CH-OH group of donors, NAD or NADP as acceptor"/>
    <property type="evidence" value="ECO:0007669"/>
    <property type="project" value="TreeGrafter"/>
</dbReference>
<dbReference type="InterPro" id="IPR050988">
    <property type="entry name" value="Mannitol_DH/Oxidoreductase"/>
</dbReference>
<dbReference type="SUPFAM" id="SSF51735">
    <property type="entry name" value="NAD(P)-binding Rossmann-fold domains"/>
    <property type="match status" value="1"/>
</dbReference>
<dbReference type="Pfam" id="PF08125">
    <property type="entry name" value="Mannitol_dh_C"/>
    <property type="match status" value="1"/>
</dbReference>
<evidence type="ECO:0000256" key="1">
    <source>
        <dbReference type="ARBA" id="ARBA00023002"/>
    </source>
</evidence>
<proteinExistence type="predicted"/>
<evidence type="ECO:0000313" key="4">
    <source>
        <dbReference type="EMBL" id="CUX80068.1"/>
    </source>
</evidence>
<name>A0A0P7WPV0_9RHOB</name>
<dbReference type="InterPro" id="IPR008927">
    <property type="entry name" value="6-PGluconate_DH-like_C_sf"/>
</dbReference>
<dbReference type="PRINTS" id="PR00084">
    <property type="entry name" value="MTLDHDRGNASE"/>
</dbReference>
<dbReference type="EMBL" id="FBYC01000004">
    <property type="protein sequence ID" value="CUX80068.1"/>
    <property type="molecule type" value="Genomic_DNA"/>
</dbReference>
<dbReference type="RefSeq" id="WP_072245056.1">
    <property type="nucleotide sequence ID" value="NZ_FBYC01000004.1"/>
</dbReference>
<dbReference type="EMBL" id="LJSG01000011">
    <property type="protein sequence ID" value="KPP92860.1"/>
    <property type="molecule type" value="Genomic_DNA"/>
</dbReference>
<comment type="caution">
    <text evidence="5">The sequence shown here is derived from an EMBL/GenBank/DDBJ whole genome shotgun (WGS) entry which is preliminary data.</text>
</comment>
<evidence type="ECO:0000313" key="7">
    <source>
        <dbReference type="Proteomes" id="UP000182045"/>
    </source>
</evidence>
<dbReference type="InterPro" id="IPR000669">
    <property type="entry name" value="Mannitol_DH"/>
</dbReference>
<dbReference type="Gene3D" id="3.40.50.720">
    <property type="entry name" value="NAD(P)-binding Rossmann-like Domain"/>
    <property type="match status" value="1"/>
</dbReference>
<dbReference type="InterPro" id="IPR013131">
    <property type="entry name" value="Mannitol_DH_N"/>
</dbReference>
<keyword evidence="7" id="KW-1185">Reference proteome</keyword>
<dbReference type="Proteomes" id="UP000050413">
    <property type="component" value="Unassembled WGS sequence"/>
</dbReference>
<organism evidence="5 6">
    <name type="scientific">Roseibaca calidilacus</name>
    <dbReference type="NCBI Taxonomy" id="1666912"/>
    <lineage>
        <taxon>Bacteria</taxon>
        <taxon>Pseudomonadati</taxon>
        <taxon>Pseudomonadota</taxon>
        <taxon>Alphaproteobacteria</taxon>
        <taxon>Rhodobacterales</taxon>
        <taxon>Paracoccaceae</taxon>
        <taxon>Roseinatronobacter</taxon>
    </lineage>
</organism>
<evidence type="ECO:0000259" key="3">
    <source>
        <dbReference type="Pfam" id="PF08125"/>
    </source>
</evidence>
<sequence length="478" mass="51340">MSYDRASLRRRWLHIGFGAFARAHPLFVLHQGLQADASGQWGAVVARLNSGQAELDQLQAAGGRYHVLAADAQGLHATRVDCVIDTCHPARDGDGALARIIASADLAVISLTITEKGYCSGPDGLDFTNPAIRAELEGNQPPRSAIGVIVDGLSQRRAAGLGGITLLACDNLSGNGRKLARAVRDYATTRDPDLAGWISATCRFPCSMVDRIVPAMTDDGRAKVAAHLGQEDSAAVICEPFLQWVIEDDFATDRPPLAEGGALLVQDVEPFEEMKLRMLNGAHSLLALLGGQAGLETVDACMADPVFAATLERFHLQEAIPTLPALPGIDLGDYAAQLRDRFANPALQHRTAQIASDTSQKLPQRILAPLRWHLAQRGTVPPLCALVLASWLLWLQGKGHGGADRPITDPRAEDLRNILTSLPPEADPVLAYLVHYQGFGHDLAQDTRVADALRSALHRLTSAGVRDTLQSLLSEPYP</sequence>
<protein>
    <submittedName>
        <fullName evidence="4 5">Fructuronate reductase</fullName>
    </submittedName>
</protein>
<dbReference type="Pfam" id="PF01232">
    <property type="entry name" value="Mannitol_dh"/>
    <property type="match status" value="1"/>
</dbReference>